<gene>
    <name evidence="1" type="ORF">AHTJR_15620</name>
</gene>
<dbReference type="Proteomes" id="UP000294395">
    <property type="component" value="Chromosome"/>
</dbReference>
<name>A0A4P7B8M5_ACIHA</name>
<evidence type="ECO:0000313" key="2">
    <source>
        <dbReference type="Proteomes" id="UP000294395"/>
    </source>
</evidence>
<organism evidence="1 2">
    <name type="scientific">Acinetobacter haemolyticus</name>
    <dbReference type="NCBI Taxonomy" id="29430"/>
    <lineage>
        <taxon>Bacteria</taxon>
        <taxon>Pseudomonadati</taxon>
        <taxon>Pseudomonadota</taxon>
        <taxon>Gammaproteobacteria</taxon>
        <taxon>Moraxellales</taxon>
        <taxon>Moraxellaceae</taxon>
        <taxon>Acinetobacter</taxon>
    </lineage>
</organism>
<accession>A0A4P7B8M5</accession>
<dbReference type="SUPFAM" id="SSF53756">
    <property type="entry name" value="UDP-Glycosyltransferase/glycogen phosphorylase"/>
    <property type="match status" value="1"/>
</dbReference>
<evidence type="ECO:0000313" key="1">
    <source>
        <dbReference type="EMBL" id="QBQ17604.1"/>
    </source>
</evidence>
<proteinExistence type="predicted"/>
<dbReference type="EMBL" id="CP038009">
    <property type="protein sequence ID" value="QBQ17604.1"/>
    <property type="molecule type" value="Genomic_DNA"/>
</dbReference>
<sequence length="408" mass="47475">MKITELSKNKADFLIIQHTNNYGYIFNGKKYAHLTYSAYFYLKDMGHEVVFLDKPFSKFKRNKYYPCINVNFLFIFESLSNYVLRRVLGENKSKEVRCMRRQAIWSQIIEKIKPKNIIGIQPENTLCTVAKKNNIKIYDLQHGVINKDHYWYGTQMHENSSDDELPTGILFWDEVSAKNIEYWTKNRNVKSVVVGNPWLNRFIQQNSEDELVSQANNRLNFLVKNKPVILVSLQWGLSEKCYADSIYNYNGVMCKSLEDVIVRTADKYHWLLRLHPVQMNGKNAESINKYLNKTFGSFSNVEWVKSSEVALPALLSVINLHITDISTVVTEATYFGVKSALLNPFLEEGQKYESYFLHERQQGFADIVEQKADVIEAWIETNLEHTISNVKSNLVVDTKDGFIQLLRD</sequence>
<dbReference type="Gene3D" id="3.40.50.12580">
    <property type="match status" value="1"/>
</dbReference>
<dbReference type="AlphaFoldDB" id="A0A4P7B8M5"/>
<protein>
    <submittedName>
        <fullName evidence="1">Uncharacterized protein</fullName>
    </submittedName>
</protein>
<reference evidence="1 2" key="1">
    <citation type="submission" date="2019-03" db="EMBL/GenBank/DDBJ databases">
        <title>Complete genome sequence of two outbreak-associated Acinetobacter haemolyticus strains.</title>
        <authorList>
            <person name="Bai L."/>
            <person name="Zhang S.-C."/>
            <person name="Deng Y."/>
            <person name="Song C.-C."/>
            <person name="Kang G.-B."/>
            <person name="Dong Y."/>
            <person name="Wang Y."/>
            <person name="Gao F."/>
            <person name="Huang H."/>
        </authorList>
    </citation>
    <scope>NUCLEOTIDE SEQUENCE [LARGE SCALE GENOMIC DNA]</scope>
    <source>
        <strain evidence="1 2">TJR01</strain>
    </source>
</reference>
<dbReference type="RefSeq" id="WP_134253043.1">
    <property type="nucleotide sequence ID" value="NZ_CP038009.1"/>
</dbReference>
<dbReference type="InterPro" id="IPR043148">
    <property type="entry name" value="TagF_C"/>
</dbReference>